<protein>
    <submittedName>
        <fullName evidence="2">Carboxypeptidase Y-like</fullName>
    </submittedName>
</protein>
<gene>
    <name evidence="2" type="ORF">E5676_scaffold16G002020</name>
</gene>
<dbReference type="AlphaFoldDB" id="A0A5D3CFR6"/>
<keyword evidence="1" id="KW-0732">Signal</keyword>
<accession>A0A5D3CFR6</accession>
<keyword evidence="2" id="KW-0121">Carboxypeptidase</keyword>
<feature type="chain" id="PRO_5023122251" evidence="1">
    <location>
        <begin position="18"/>
        <end position="52"/>
    </location>
</feature>
<proteinExistence type="predicted"/>
<sequence length="52" mass="5622">MYLLFLSLLSIATMSHCHVLLHVDPQSDDGGPQMIILPPPLQKLPQSDVGGP</sequence>
<evidence type="ECO:0000313" key="3">
    <source>
        <dbReference type="Proteomes" id="UP000321947"/>
    </source>
</evidence>
<evidence type="ECO:0000256" key="1">
    <source>
        <dbReference type="SAM" id="SignalP"/>
    </source>
</evidence>
<feature type="signal peptide" evidence="1">
    <location>
        <begin position="1"/>
        <end position="17"/>
    </location>
</feature>
<keyword evidence="2" id="KW-0645">Protease</keyword>
<dbReference type="Proteomes" id="UP000321947">
    <property type="component" value="Unassembled WGS sequence"/>
</dbReference>
<name>A0A5D3CFR6_CUCMM</name>
<comment type="caution">
    <text evidence="2">The sequence shown here is derived from an EMBL/GenBank/DDBJ whole genome shotgun (WGS) entry which is preliminary data.</text>
</comment>
<keyword evidence="2" id="KW-0378">Hydrolase</keyword>
<reference evidence="2 3" key="1">
    <citation type="submission" date="2019-08" db="EMBL/GenBank/DDBJ databases">
        <title>Draft genome sequences of two oriental melons (Cucumis melo L. var makuwa).</title>
        <authorList>
            <person name="Kwon S.-Y."/>
        </authorList>
    </citation>
    <scope>NUCLEOTIDE SEQUENCE [LARGE SCALE GENOMIC DNA]</scope>
    <source>
        <strain evidence="3">cv. Chang Bougi</strain>
        <tissue evidence="2">Leaf</tissue>
    </source>
</reference>
<dbReference type="GO" id="GO:0004180">
    <property type="term" value="F:carboxypeptidase activity"/>
    <property type="evidence" value="ECO:0007669"/>
    <property type="project" value="UniProtKB-KW"/>
</dbReference>
<evidence type="ECO:0000313" key="2">
    <source>
        <dbReference type="EMBL" id="TYK10068.1"/>
    </source>
</evidence>
<dbReference type="EMBL" id="SSTD01011206">
    <property type="protein sequence ID" value="TYK10068.1"/>
    <property type="molecule type" value="Genomic_DNA"/>
</dbReference>
<organism evidence="2 3">
    <name type="scientific">Cucumis melo var. makuwa</name>
    <name type="common">Oriental melon</name>
    <dbReference type="NCBI Taxonomy" id="1194695"/>
    <lineage>
        <taxon>Eukaryota</taxon>
        <taxon>Viridiplantae</taxon>
        <taxon>Streptophyta</taxon>
        <taxon>Embryophyta</taxon>
        <taxon>Tracheophyta</taxon>
        <taxon>Spermatophyta</taxon>
        <taxon>Magnoliopsida</taxon>
        <taxon>eudicotyledons</taxon>
        <taxon>Gunneridae</taxon>
        <taxon>Pentapetalae</taxon>
        <taxon>rosids</taxon>
        <taxon>fabids</taxon>
        <taxon>Cucurbitales</taxon>
        <taxon>Cucurbitaceae</taxon>
        <taxon>Benincaseae</taxon>
        <taxon>Cucumis</taxon>
    </lineage>
</organism>